<comment type="caution">
    <text evidence="2">The sequence shown here is derived from an EMBL/GenBank/DDBJ whole genome shotgun (WGS) entry which is preliminary data.</text>
</comment>
<name>A0A643ESD9_9HYPH</name>
<evidence type="ECO:0000256" key="1">
    <source>
        <dbReference type="SAM" id="MobiDB-lite"/>
    </source>
</evidence>
<dbReference type="RefSeq" id="WP_128094587.1">
    <property type="nucleotide sequence ID" value="NZ_JBHEEN010000020.1"/>
</dbReference>
<evidence type="ECO:0000313" key="2">
    <source>
        <dbReference type="EMBL" id="KAB0564355.1"/>
    </source>
</evidence>
<dbReference type="AlphaFoldDB" id="A0A643ESD9"/>
<reference evidence="2" key="1">
    <citation type="submission" date="2019-09" db="EMBL/GenBank/DDBJ databases">
        <title>Draft genome sequences of 48 bacterial type strains from the CCUG.</title>
        <authorList>
            <person name="Tunovic T."/>
            <person name="Pineiro-Iglesias B."/>
            <person name="Unosson C."/>
            <person name="Inganas E."/>
            <person name="Ohlen M."/>
            <person name="Cardew S."/>
            <person name="Jensie-Markopoulos S."/>
            <person name="Salva-Serra F."/>
            <person name="Jaen-Luchoro D."/>
            <person name="Karlsson R."/>
            <person name="Svensson-Stadler L."/>
            <person name="Chun J."/>
            <person name="Moore E."/>
        </authorList>
    </citation>
    <scope>NUCLEOTIDE SEQUENCE</scope>
    <source>
        <strain evidence="2">CCUG 50899</strain>
    </source>
</reference>
<feature type="region of interest" description="Disordered" evidence="1">
    <location>
        <begin position="1"/>
        <end position="63"/>
    </location>
</feature>
<accession>A0A643ESD9</accession>
<protein>
    <submittedName>
        <fullName evidence="2">Uncharacterized protein</fullName>
    </submittedName>
</protein>
<gene>
    <name evidence="2" type="ORF">F7Q93_24595</name>
</gene>
<proteinExistence type="predicted"/>
<feature type="compositionally biased region" description="Basic and acidic residues" evidence="1">
    <location>
        <begin position="42"/>
        <end position="63"/>
    </location>
</feature>
<organism evidence="2">
    <name type="scientific">Brucella pituitosa</name>
    <dbReference type="NCBI Taxonomy" id="571256"/>
    <lineage>
        <taxon>Bacteria</taxon>
        <taxon>Pseudomonadati</taxon>
        <taxon>Pseudomonadota</taxon>
        <taxon>Alphaproteobacteria</taxon>
        <taxon>Hyphomicrobiales</taxon>
        <taxon>Brucellaceae</taxon>
        <taxon>Brucella/Ochrobactrum group</taxon>
        <taxon>Brucella</taxon>
    </lineage>
</organism>
<sequence>MWNPLSNGGVSDRPHRKSRAAQGMDISGYSERARDLAQGFRSGDRADLREQQEAEKQCQKQIE</sequence>
<dbReference type="EMBL" id="VZPE01000026">
    <property type="protein sequence ID" value="KAB0564355.1"/>
    <property type="molecule type" value="Genomic_DNA"/>
</dbReference>